<feature type="domain" description="O-antigen ligase-related" evidence="6">
    <location>
        <begin position="314"/>
        <end position="440"/>
    </location>
</feature>
<feature type="transmembrane region" description="Helical" evidence="5">
    <location>
        <begin position="117"/>
        <end position="139"/>
    </location>
</feature>
<keyword evidence="8" id="KW-1185">Reference proteome</keyword>
<name>A0A3D9SMM7_9BACL</name>
<dbReference type="InterPro" id="IPR051533">
    <property type="entry name" value="WaaL-like"/>
</dbReference>
<feature type="transmembrane region" description="Helical" evidence="5">
    <location>
        <begin position="346"/>
        <end position="365"/>
    </location>
</feature>
<feature type="transmembrane region" description="Helical" evidence="5">
    <location>
        <begin position="194"/>
        <end position="213"/>
    </location>
</feature>
<dbReference type="Proteomes" id="UP000256304">
    <property type="component" value="Unassembled WGS sequence"/>
</dbReference>
<keyword evidence="4 5" id="KW-0472">Membrane</keyword>
<evidence type="ECO:0000256" key="1">
    <source>
        <dbReference type="ARBA" id="ARBA00004141"/>
    </source>
</evidence>
<dbReference type="RefSeq" id="WP_181909384.1">
    <property type="nucleotide sequence ID" value="NZ_QTTN01000003.1"/>
</dbReference>
<proteinExistence type="predicted"/>
<dbReference type="PANTHER" id="PTHR37422">
    <property type="entry name" value="TEICHURONIC ACID BIOSYNTHESIS PROTEIN TUAE"/>
    <property type="match status" value="1"/>
</dbReference>
<keyword evidence="3 5" id="KW-1133">Transmembrane helix</keyword>
<feature type="transmembrane region" description="Helical" evidence="5">
    <location>
        <begin position="313"/>
        <end position="334"/>
    </location>
</feature>
<feature type="transmembrane region" description="Helical" evidence="5">
    <location>
        <begin position="169"/>
        <end position="187"/>
    </location>
</feature>
<dbReference type="PANTHER" id="PTHR37422:SF13">
    <property type="entry name" value="LIPOPOLYSACCHARIDE BIOSYNTHESIS PROTEIN PA4999-RELATED"/>
    <property type="match status" value="1"/>
</dbReference>
<evidence type="ECO:0000259" key="6">
    <source>
        <dbReference type="Pfam" id="PF04932"/>
    </source>
</evidence>
<dbReference type="AlphaFoldDB" id="A0A3D9SMM7"/>
<protein>
    <submittedName>
        <fullName evidence="7">O-antigen ligase</fullName>
    </submittedName>
</protein>
<dbReference type="GO" id="GO:0016020">
    <property type="term" value="C:membrane"/>
    <property type="evidence" value="ECO:0007669"/>
    <property type="project" value="UniProtKB-SubCell"/>
</dbReference>
<feature type="transmembrane region" description="Helical" evidence="5">
    <location>
        <begin position="476"/>
        <end position="492"/>
    </location>
</feature>
<evidence type="ECO:0000313" key="7">
    <source>
        <dbReference type="EMBL" id="REE92814.1"/>
    </source>
</evidence>
<dbReference type="InterPro" id="IPR007016">
    <property type="entry name" value="O-antigen_ligase-rel_domated"/>
</dbReference>
<dbReference type="GO" id="GO:0016874">
    <property type="term" value="F:ligase activity"/>
    <property type="evidence" value="ECO:0007669"/>
    <property type="project" value="UniProtKB-KW"/>
</dbReference>
<evidence type="ECO:0000313" key="8">
    <source>
        <dbReference type="Proteomes" id="UP000256304"/>
    </source>
</evidence>
<comment type="subcellular location">
    <subcellularLocation>
        <location evidence="1">Membrane</location>
        <topology evidence="1">Multi-pass membrane protein</topology>
    </subcellularLocation>
</comment>
<evidence type="ECO:0000256" key="4">
    <source>
        <dbReference type="ARBA" id="ARBA00023136"/>
    </source>
</evidence>
<comment type="caution">
    <text evidence="7">The sequence shown here is derived from an EMBL/GenBank/DDBJ whole genome shotgun (WGS) entry which is preliminary data.</text>
</comment>
<keyword evidence="2 5" id="KW-0812">Transmembrane</keyword>
<feature type="transmembrane region" description="Helical" evidence="5">
    <location>
        <begin position="93"/>
        <end position="110"/>
    </location>
</feature>
<dbReference type="PROSITE" id="PS51257">
    <property type="entry name" value="PROKAR_LIPOPROTEIN"/>
    <property type="match status" value="1"/>
</dbReference>
<accession>A0A3D9SMM7</accession>
<feature type="transmembrane region" description="Helical" evidence="5">
    <location>
        <begin position="66"/>
        <end position="87"/>
    </location>
</feature>
<organism evidence="7 8">
    <name type="scientific">Paenibacillus taihuensis</name>
    <dbReference type="NCBI Taxonomy" id="1156355"/>
    <lineage>
        <taxon>Bacteria</taxon>
        <taxon>Bacillati</taxon>
        <taxon>Bacillota</taxon>
        <taxon>Bacilli</taxon>
        <taxon>Bacillales</taxon>
        <taxon>Paenibacillaceae</taxon>
        <taxon>Paenibacillus</taxon>
    </lineage>
</organism>
<feature type="transmembrane region" description="Helical" evidence="5">
    <location>
        <begin position="453"/>
        <end position="470"/>
    </location>
</feature>
<dbReference type="Pfam" id="PF04932">
    <property type="entry name" value="Wzy_C"/>
    <property type="match status" value="1"/>
</dbReference>
<dbReference type="EMBL" id="QTTN01000003">
    <property type="protein sequence ID" value="REE92814.1"/>
    <property type="molecule type" value="Genomic_DNA"/>
</dbReference>
<evidence type="ECO:0000256" key="5">
    <source>
        <dbReference type="SAM" id="Phobius"/>
    </source>
</evidence>
<reference evidence="7 8" key="1">
    <citation type="submission" date="2018-08" db="EMBL/GenBank/DDBJ databases">
        <title>Genomic Encyclopedia of Type Strains, Phase III (KMG-III): the genomes of soil and plant-associated and newly described type strains.</title>
        <authorList>
            <person name="Whitman W."/>
        </authorList>
    </citation>
    <scope>NUCLEOTIDE SEQUENCE [LARGE SCALE GENOMIC DNA]</scope>
    <source>
        <strain evidence="7 8">CGMCC 1.10966</strain>
    </source>
</reference>
<gene>
    <name evidence="7" type="ORF">A8990_103112</name>
</gene>
<feature type="transmembrane region" description="Helical" evidence="5">
    <location>
        <begin position="504"/>
        <end position="524"/>
    </location>
</feature>
<feature type="transmembrane region" description="Helical" evidence="5">
    <location>
        <begin position="427"/>
        <end position="446"/>
    </location>
</feature>
<evidence type="ECO:0000256" key="2">
    <source>
        <dbReference type="ARBA" id="ARBA00022692"/>
    </source>
</evidence>
<sequence length="726" mass="78475">MRNVGLPVLMALLAACVLSGCAYRYGMFFDTDFFRWEWLIIAGSSLDVVVHWIWMPKTERTLTPAYGLLFIALLYVLALVHHPASVLSSMEQALRWTAYGAFMSALLCWFGSERLRVYLAAALHASGLFVIIGALAGWMGLVTFPDIVLITSDSRLSAVGSRLAGFMQYPNFLGAVAGAYLLWFLIHTVRTRRVMTLVVASAGIVPAALVLLLTESRGAWLVTVAGWLVGWWLVGGGGEIGRANVRETAQAMGAGENGSTADITAWTVSRLVVNRMAWLLCSGWMLVCAVFAYRLIVGSGMRGEHATARIGEIAWLVVISAAAVGGFVAWRSLLMHAPAKYLRTGAWGGLLVGLSCVALLLPSMLRGRLSGGYETAGARGLFYHDAWTLIRRAPLLGRGGESWRMLFTQVQSQPYVGNEVHSGYLELALDLGILGLIVFAVIGIVLLKRVWQADRIVLVPIGVLLLHAAVDFDMSFGYYWLLLVGFVVYGMGSERERVAIARLWRRLGLLAAAAWLAAAAVLGVRFDRAVQYREAASAASGSAQAALAALRAGLDANPYWTRIRIELAELAPPPERAVLLAAGLRYEPQSVPLLWALGQLAAERSDVQGAAHYMCLALRYDRFSLEHQTEAVVTMSQLAVGMRAAGRLDDARVAADSAVTFFAAYEAQEQQALGVNSRKFAVTPAAQAAAEQSRRLLLQFGSPAGKAPVEEPIADSSATQAAIFTP</sequence>
<feature type="transmembrane region" description="Helical" evidence="5">
    <location>
        <begin position="35"/>
        <end position="54"/>
    </location>
</feature>
<evidence type="ECO:0000256" key="3">
    <source>
        <dbReference type="ARBA" id="ARBA00022989"/>
    </source>
</evidence>
<feature type="transmembrane region" description="Helical" evidence="5">
    <location>
        <begin position="276"/>
        <end position="293"/>
    </location>
</feature>
<feature type="transmembrane region" description="Helical" evidence="5">
    <location>
        <begin position="219"/>
        <end position="238"/>
    </location>
</feature>
<keyword evidence="7" id="KW-0436">Ligase</keyword>